<evidence type="ECO:0000313" key="9">
    <source>
        <dbReference type="Proteomes" id="UP000636888"/>
    </source>
</evidence>
<dbReference type="Proteomes" id="UP000636888">
    <property type="component" value="Unassembled WGS sequence"/>
</dbReference>
<reference evidence="8" key="1">
    <citation type="submission" date="2020-12" db="EMBL/GenBank/DDBJ databases">
        <title>Geomonas sp. Red875, isolated from river sediment.</title>
        <authorList>
            <person name="Xu Z."/>
            <person name="Zhang Z."/>
            <person name="Masuda Y."/>
            <person name="Itoh H."/>
            <person name="Senoo K."/>
        </authorList>
    </citation>
    <scope>NUCLEOTIDE SEQUENCE</scope>
    <source>
        <strain evidence="8">Red875</strain>
    </source>
</reference>
<evidence type="ECO:0000256" key="4">
    <source>
        <dbReference type="ARBA" id="ARBA00023015"/>
    </source>
</evidence>
<dbReference type="RefSeq" id="WP_199384639.1">
    <property type="nucleotide sequence ID" value="NZ_JAEMHM010000010.1"/>
</dbReference>
<evidence type="ECO:0000256" key="6">
    <source>
        <dbReference type="ARBA" id="ARBA00029628"/>
    </source>
</evidence>
<dbReference type="InterPro" id="IPR011067">
    <property type="entry name" value="Plasmid_toxin/cell-grow_inhib"/>
</dbReference>
<evidence type="ECO:0000256" key="5">
    <source>
        <dbReference type="ARBA" id="ARBA00023163"/>
    </source>
</evidence>
<proteinExistence type="inferred from homology"/>
<evidence type="ECO:0000256" key="2">
    <source>
        <dbReference type="ARBA" id="ARBA00015075"/>
    </source>
</evidence>
<gene>
    <name evidence="8" type="ORF">JFN93_13595</name>
</gene>
<evidence type="ECO:0000313" key="8">
    <source>
        <dbReference type="EMBL" id="MBJ6725749.1"/>
    </source>
</evidence>
<keyword evidence="4" id="KW-0805">Transcription regulation</keyword>
<keyword evidence="3" id="KW-0678">Repressor</keyword>
<dbReference type="InterPro" id="IPR002712">
    <property type="entry name" value="CcdB"/>
</dbReference>
<dbReference type="GO" id="GO:0006276">
    <property type="term" value="P:plasmid maintenance"/>
    <property type="evidence" value="ECO:0007669"/>
    <property type="project" value="InterPro"/>
</dbReference>
<evidence type="ECO:0000256" key="7">
    <source>
        <dbReference type="ARBA" id="ARBA00033135"/>
    </source>
</evidence>
<comment type="similarity">
    <text evidence="1">Belongs to the CcdB toxin family.</text>
</comment>
<sequence>MAQLDVYLNPDEATKRDVPFILDVQHSLHLQLRTRIVIPLVRTSAQSAILATLCPTFLIDGQSVFASVPELTSFPVQELGMPIINLEDRRSELFAAIDFLLNGF</sequence>
<dbReference type="AlphaFoldDB" id="A0A8J7IRS3"/>
<keyword evidence="9" id="KW-1185">Reference proteome</keyword>
<dbReference type="EMBL" id="JAEMHM010000010">
    <property type="protein sequence ID" value="MBJ6725749.1"/>
    <property type="molecule type" value="Genomic_DNA"/>
</dbReference>
<dbReference type="Gene3D" id="2.30.30.110">
    <property type="match status" value="1"/>
</dbReference>
<evidence type="ECO:0000256" key="3">
    <source>
        <dbReference type="ARBA" id="ARBA00022491"/>
    </source>
</evidence>
<dbReference type="Pfam" id="PF01845">
    <property type="entry name" value="CcdB"/>
    <property type="match status" value="1"/>
</dbReference>
<comment type="caution">
    <text evidence="8">The sequence shown here is derived from an EMBL/GenBank/DDBJ whole genome shotgun (WGS) entry which is preliminary data.</text>
</comment>
<organism evidence="8 9">
    <name type="scientific">Geomesophilobacter sediminis</name>
    <dbReference type="NCBI Taxonomy" id="2798584"/>
    <lineage>
        <taxon>Bacteria</taxon>
        <taxon>Pseudomonadati</taxon>
        <taxon>Thermodesulfobacteriota</taxon>
        <taxon>Desulfuromonadia</taxon>
        <taxon>Geobacterales</taxon>
        <taxon>Geobacteraceae</taxon>
        <taxon>Geomesophilobacter</taxon>
    </lineage>
</organism>
<dbReference type="SUPFAM" id="SSF50118">
    <property type="entry name" value="Cell growth inhibitor/plasmid maintenance toxic component"/>
    <property type="match status" value="1"/>
</dbReference>
<dbReference type="GO" id="GO:0008657">
    <property type="term" value="F:DNA topoisomerase type II (double strand cut, ATP-hydrolyzing) inhibitor activity"/>
    <property type="evidence" value="ECO:0007669"/>
    <property type="project" value="InterPro"/>
</dbReference>
<evidence type="ECO:0000256" key="1">
    <source>
        <dbReference type="ARBA" id="ARBA00005230"/>
    </source>
</evidence>
<name>A0A8J7IRS3_9BACT</name>
<keyword evidence="5" id="KW-0804">Transcription</keyword>
<protein>
    <recommendedName>
        <fullName evidence="2">Toxin CcdB</fullName>
    </recommendedName>
    <alternativeName>
        <fullName evidence="7">Cytotoxic protein CcdB</fullName>
    </alternativeName>
    <alternativeName>
        <fullName evidence="6">Protein LetD</fullName>
    </alternativeName>
</protein>
<accession>A0A8J7IRS3</accession>